<comment type="similarity">
    <text evidence="1">Belongs to the UPF0235 family.</text>
</comment>
<comment type="caution">
    <text evidence="2">The sequence shown here is derived from an EMBL/GenBank/DDBJ whole genome shotgun (WGS) entry which is preliminary data.</text>
</comment>
<protein>
    <submittedName>
        <fullName evidence="2">Uncharacterized protein</fullName>
    </submittedName>
</protein>
<dbReference type="InterPro" id="IPR036591">
    <property type="entry name" value="YggU-like_sf"/>
</dbReference>
<evidence type="ECO:0000256" key="1">
    <source>
        <dbReference type="ARBA" id="ARBA00010364"/>
    </source>
</evidence>
<evidence type="ECO:0000313" key="3">
    <source>
        <dbReference type="Proteomes" id="UP000178577"/>
    </source>
</evidence>
<accession>A0A1F5GBB5</accession>
<dbReference type="SMART" id="SM01152">
    <property type="entry name" value="DUF167"/>
    <property type="match status" value="1"/>
</dbReference>
<dbReference type="InterPro" id="IPR003746">
    <property type="entry name" value="DUF167"/>
</dbReference>
<name>A0A1F5GBB5_9BACT</name>
<organism evidence="2 3">
    <name type="scientific">Candidatus Curtissbacteria bacterium RIFCSPHIGHO2_01_FULL_40_12</name>
    <dbReference type="NCBI Taxonomy" id="1797710"/>
    <lineage>
        <taxon>Bacteria</taxon>
        <taxon>Candidatus Curtissiibacteriota</taxon>
    </lineage>
</organism>
<dbReference type="AlphaFoldDB" id="A0A1F5GBB5"/>
<dbReference type="EMBL" id="MFAY01000017">
    <property type="protein sequence ID" value="OGD89140.1"/>
    <property type="molecule type" value="Genomic_DNA"/>
</dbReference>
<evidence type="ECO:0000313" key="2">
    <source>
        <dbReference type="EMBL" id="OGD89140.1"/>
    </source>
</evidence>
<reference evidence="2 3" key="1">
    <citation type="journal article" date="2016" name="Nat. Commun.">
        <title>Thousands of microbial genomes shed light on interconnected biogeochemical processes in an aquifer system.</title>
        <authorList>
            <person name="Anantharaman K."/>
            <person name="Brown C.T."/>
            <person name="Hug L.A."/>
            <person name="Sharon I."/>
            <person name="Castelle C.J."/>
            <person name="Probst A.J."/>
            <person name="Thomas B.C."/>
            <person name="Singh A."/>
            <person name="Wilkins M.J."/>
            <person name="Karaoz U."/>
            <person name="Brodie E.L."/>
            <person name="Williams K.H."/>
            <person name="Hubbard S.S."/>
            <person name="Banfield J.F."/>
        </authorList>
    </citation>
    <scope>NUCLEOTIDE SEQUENCE [LARGE SCALE GENOMIC DNA]</scope>
</reference>
<dbReference type="Proteomes" id="UP000178577">
    <property type="component" value="Unassembled WGS sequence"/>
</dbReference>
<dbReference type="SUPFAM" id="SSF69786">
    <property type="entry name" value="YggU-like"/>
    <property type="match status" value="1"/>
</dbReference>
<sequence length="60" mass="6824">MRINVKAKPLAGKERVVKISENDFEVWVKEPPVKGLANIAQSRIRLVSGFSSRNKIFEIE</sequence>
<dbReference type="Gene3D" id="3.30.1200.10">
    <property type="entry name" value="YggU-like"/>
    <property type="match status" value="1"/>
</dbReference>
<gene>
    <name evidence="2" type="ORF">A2693_02885</name>
</gene>
<proteinExistence type="inferred from homology"/>